<name>A0A2P8G813_9BACT</name>
<gene>
    <name evidence="1" type="ORF">CLV60_10449</name>
</gene>
<accession>A0A2P8G813</accession>
<dbReference type="Proteomes" id="UP000241964">
    <property type="component" value="Unassembled WGS sequence"/>
</dbReference>
<reference evidence="1 2" key="1">
    <citation type="submission" date="2018-03" db="EMBL/GenBank/DDBJ databases">
        <title>Genomic Encyclopedia of Archaeal and Bacterial Type Strains, Phase II (KMG-II): from individual species to whole genera.</title>
        <authorList>
            <person name="Goeker M."/>
        </authorList>
    </citation>
    <scope>NUCLEOTIDE SEQUENCE [LARGE SCALE GENOMIC DNA]</scope>
    <source>
        <strain evidence="1 2">DSM 29057</strain>
    </source>
</reference>
<dbReference type="RefSeq" id="WP_106595025.1">
    <property type="nucleotide sequence ID" value="NZ_PYAS01000004.1"/>
</dbReference>
<proteinExistence type="predicted"/>
<keyword evidence="2" id="KW-1185">Reference proteome</keyword>
<comment type="caution">
    <text evidence="1">The sequence shown here is derived from an EMBL/GenBank/DDBJ whole genome shotgun (WGS) entry which is preliminary data.</text>
</comment>
<protein>
    <submittedName>
        <fullName evidence="1">Uncharacterized protein</fullName>
    </submittedName>
</protein>
<dbReference type="AlphaFoldDB" id="A0A2P8G813"/>
<organism evidence="1 2">
    <name type="scientific">Dyadobacter jiangsuensis</name>
    <dbReference type="NCBI Taxonomy" id="1591085"/>
    <lineage>
        <taxon>Bacteria</taxon>
        <taxon>Pseudomonadati</taxon>
        <taxon>Bacteroidota</taxon>
        <taxon>Cytophagia</taxon>
        <taxon>Cytophagales</taxon>
        <taxon>Spirosomataceae</taxon>
        <taxon>Dyadobacter</taxon>
    </lineage>
</organism>
<dbReference type="EMBL" id="PYAS01000004">
    <property type="protein sequence ID" value="PSL30107.1"/>
    <property type="molecule type" value="Genomic_DNA"/>
</dbReference>
<evidence type="ECO:0000313" key="2">
    <source>
        <dbReference type="Proteomes" id="UP000241964"/>
    </source>
</evidence>
<dbReference type="OrthoDB" id="963836at2"/>
<sequence length="63" mass="7324">MMPFIKVTGEFDESLNVSVEKILYYMGYSHGSTIWLATSISLRVKECEEDIKRLIEEAYMQEA</sequence>
<evidence type="ECO:0000313" key="1">
    <source>
        <dbReference type="EMBL" id="PSL30107.1"/>
    </source>
</evidence>